<dbReference type="Gene3D" id="1.10.260.40">
    <property type="entry name" value="lambda repressor-like DNA-binding domains"/>
    <property type="match status" value="2"/>
</dbReference>
<dbReference type="PROSITE" id="PS50943">
    <property type="entry name" value="HTH_CROC1"/>
    <property type="match status" value="2"/>
</dbReference>
<dbReference type="Proteomes" id="UP001195196">
    <property type="component" value="Unassembled WGS sequence"/>
</dbReference>
<keyword evidence="1" id="KW-0238">DNA-binding</keyword>
<dbReference type="RefSeq" id="WP_068971314.1">
    <property type="nucleotide sequence ID" value="NZ_CP059695.1"/>
</dbReference>
<evidence type="ECO:0000313" key="3">
    <source>
        <dbReference type="EMBL" id="MBM7280512.1"/>
    </source>
</evidence>
<dbReference type="GO" id="GO:0005829">
    <property type="term" value="C:cytosol"/>
    <property type="evidence" value="ECO:0007669"/>
    <property type="project" value="TreeGrafter"/>
</dbReference>
<sequence length="143" mass="15702">MRGFSPDRLSQLRADRDFSLSDLARLANIGRSTLHHWETGHATPQVDLLARAADTLGVSIGDLVHVPEHERFPGDLRILRGLTQPQLGREAEVPTATVGAIERGEAVLTDEYGQRLAAALDVSIDVYRAAYERSRRRPPGTPA</sequence>
<reference evidence="3" key="1">
    <citation type="submission" date="2021-02" db="EMBL/GenBank/DDBJ databases">
        <title>Taxonomy, biology and ecology of Rhodococcus bacteria occurring in California pistachio and other woody hosts as revealed by genome sequence analyses.</title>
        <authorList>
            <person name="Riely B."/>
            <person name="Gai Y."/>
        </authorList>
    </citation>
    <scope>NUCLEOTIDE SEQUENCE</scope>
    <source>
        <strain evidence="3">BP-295</strain>
    </source>
</reference>
<evidence type="ECO:0000259" key="2">
    <source>
        <dbReference type="PROSITE" id="PS50943"/>
    </source>
</evidence>
<dbReference type="Pfam" id="PF01381">
    <property type="entry name" value="HTH_3"/>
    <property type="match status" value="2"/>
</dbReference>
<proteinExistence type="predicted"/>
<dbReference type="AlphaFoldDB" id="A0AAW4GBV2"/>
<feature type="domain" description="HTH cro/C1-type" evidence="2">
    <location>
        <begin position="76"/>
        <end position="127"/>
    </location>
</feature>
<dbReference type="EMBL" id="JAFFGU010000023">
    <property type="protein sequence ID" value="MBM7280512.1"/>
    <property type="molecule type" value="Genomic_DNA"/>
</dbReference>
<dbReference type="GO" id="GO:0003700">
    <property type="term" value="F:DNA-binding transcription factor activity"/>
    <property type="evidence" value="ECO:0007669"/>
    <property type="project" value="TreeGrafter"/>
</dbReference>
<dbReference type="InterPro" id="IPR001387">
    <property type="entry name" value="Cro/C1-type_HTH"/>
</dbReference>
<dbReference type="InterPro" id="IPR050807">
    <property type="entry name" value="TransReg_Diox_bact_type"/>
</dbReference>
<dbReference type="GO" id="GO:0003677">
    <property type="term" value="F:DNA binding"/>
    <property type="evidence" value="ECO:0007669"/>
    <property type="project" value="UniProtKB-KW"/>
</dbReference>
<protein>
    <submittedName>
        <fullName evidence="3">Helix-turn-helix transcriptional regulator</fullName>
    </submittedName>
</protein>
<dbReference type="InterPro" id="IPR010982">
    <property type="entry name" value="Lambda_DNA-bd_dom_sf"/>
</dbReference>
<dbReference type="PANTHER" id="PTHR46797">
    <property type="entry name" value="HTH-TYPE TRANSCRIPTIONAL REGULATOR"/>
    <property type="match status" value="1"/>
</dbReference>
<evidence type="ECO:0000313" key="4">
    <source>
        <dbReference type="Proteomes" id="UP001195196"/>
    </source>
</evidence>
<evidence type="ECO:0000256" key="1">
    <source>
        <dbReference type="ARBA" id="ARBA00023125"/>
    </source>
</evidence>
<dbReference type="CDD" id="cd00093">
    <property type="entry name" value="HTH_XRE"/>
    <property type="match status" value="2"/>
</dbReference>
<gene>
    <name evidence="3" type="ORF">JTZ10_22450</name>
</gene>
<feature type="domain" description="HTH cro/C1-type" evidence="2">
    <location>
        <begin position="9"/>
        <end position="63"/>
    </location>
</feature>
<dbReference type="PANTHER" id="PTHR46797:SF1">
    <property type="entry name" value="METHYLPHOSPHONATE SYNTHASE"/>
    <property type="match status" value="1"/>
</dbReference>
<dbReference type="SUPFAM" id="SSF47413">
    <property type="entry name" value="lambda repressor-like DNA-binding domains"/>
    <property type="match status" value="2"/>
</dbReference>
<accession>A0AAW4GBV2</accession>
<comment type="caution">
    <text evidence="3">The sequence shown here is derived from an EMBL/GenBank/DDBJ whole genome shotgun (WGS) entry which is preliminary data.</text>
</comment>
<dbReference type="SMART" id="SM00530">
    <property type="entry name" value="HTH_XRE"/>
    <property type="match status" value="2"/>
</dbReference>
<organism evidence="3 4">
    <name type="scientific">Gordonia rubripertincta</name>
    <name type="common">Rhodococcus corallinus</name>
    <dbReference type="NCBI Taxonomy" id="36822"/>
    <lineage>
        <taxon>Bacteria</taxon>
        <taxon>Bacillati</taxon>
        <taxon>Actinomycetota</taxon>
        <taxon>Actinomycetes</taxon>
        <taxon>Mycobacteriales</taxon>
        <taxon>Gordoniaceae</taxon>
        <taxon>Gordonia</taxon>
    </lineage>
</organism>
<name>A0AAW4GBV2_GORRU</name>